<evidence type="ECO:0000256" key="2">
    <source>
        <dbReference type="SAM" id="Coils"/>
    </source>
</evidence>
<keyword evidence="1 4" id="KW-0732">Signal</keyword>
<feature type="signal peptide" evidence="4">
    <location>
        <begin position="1"/>
        <end position="26"/>
    </location>
</feature>
<dbReference type="Pfam" id="PF07486">
    <property type="entry name" value="Hydrolase_2"/>
    <property type="match status" value="1"/>
</dbReference>
<dbReference type="EMBL" id="JAHQCW010000037">
    <property type="protein sequence ID" value="MBU9738565.1"/>
    <property type="molecule type" value="Genomic_DNA"/>
</dbReference>
<dbReference type="RefSeq" id="WP_238722700.1">
    <property type="nucleotide sequence ID" value="NZ_JAHQCW010000037.1"/>
</dbReference>
<dbReference type="Gene3D" id="1.10.10.2520">
    <property type="entry name" value="Cell wall hydrolase SleB, domain 1"/>
    <property type="match status" value="1"/>
</dbReference>
<evidence type="ECO:0000256" key="4">
    <source>
        <dbReference type="SAM" id="SignalP"/>
    </source>
</evidence>
<dbReference type="InterPro" id="IPR057309">
    <property type="entry name" value="PcsB_CC"/>
</dbReference>
<feature type="chain" id="PRO_5036701902" evidence="4">
    <location>
        <begin position="27"/>
        <end position="385"/>
    </location>
</feature>
<comment type="caution">
    <text evidence="7">The sequence shown here is derived from an EMBL/GenBank/DDBJ whole genome shotgun (WGS) entry which is preliminary data.</text>
</comment>
<dbReference type="InterPro" id="IPR042047">
    <property type="entry name" value="SleB_dom1"/>
</dbReference>
<dbReference type="InterPro" id="IPR011105">
    <property type="entry name" value="Cell_wall_hydrolase_SleB"/>
</dbReference>
<dbReference type="GO" id="GO:0016787">
    <property type="term" value="F:hydrolase activity"/>
    <property type="evidence" value="ECO:0007669"/>
    <property type="project" value="UniProtKB-KW"/>
</dbReference>
<evidence type="ECO:0000256" key="3">
    <source>
        <dbReference type="SAM" id="MobiDB-lite"/>
    </source>
</evidence>
<name>A0A949K489_9FIRM</name>
<evidence type="ECO:0000313" key="8">
    <source>
        <dbReference type="Proteomes" id="UP000712157"/>
    </source>
</evidence>
<feature type="region of interest" description="Disordered" evidence="3">
    <location>
        <begin position="29"/>
        <end position="54"/>
    </location>
</feature>
<dbReference type="Pfam" id="PF24568">
    <property type="entry name" value="CC_PcsB"/>
    <property type="match status" value="1"/>
</dbReference>
<reference evidence="7" key="1">
    <citation type="submission" date="2021-06" db="EMBL/GenBank/DDBJ databases">
        <title>Description of novel taxa of the family Lachnospiraceae.</title>
        <authorList>
            <person name="Chaplin A.V."/>
            <person name="Sokolova S.R."/>
            <person name="Pikina A.P."/>
            <person name="Korzhanova M."/>
            <person name="Belova V."/>
            <person name="Korostin D."/>
            <person name="Efimov B.A."/>
        </authorList>
    </citation>
    <scope>NUCLEOTIDE SEQUENCE</scope>
    <source>
        <strain evidence="7">ASD5720</strain>
    </source>
</reference>
<evidence type="ECO:0000313" key="7">
    <source>
        <dbReference type="EMBL" id="MBU9738565.1"/>
    </source>
</evidence>
<protein>
    <submittedName>
        <fullName evidence="7">Cell wall hydrolase</fullName>
    </submittedName>
</protein>
<keyword evidence="2" id="KW-0175">Coiled coil</keyword>
<dbReference type="Proteomes" id="UP000712157">
    <property type="component" value="Unassembled WGS sequence"/>
</dbReference>
<keyword evidence="7" id="KW-0378">Hydrolase</keyword>
<accession>A0A949K489</accession>
<gene>
    <name evidence="7" type="ORF">KTH89_18650</name>
</gene>
<evidence type="ECO:0000259" key="6">
    <source>
        <dbReference type="Pfam" id="PF24568"/>
    </source>
</evidence>
<evidence type="ECO:0000256" key="1">
    <source>
        <dbReference type="ARBA" id="ARBA00022729"/>
    </source>
</evidence>
<feature type="domain" description="Cell wall hydrolase SleB" evidence="5">
    <location>
        <begin position="291"/>
        <end position="385"/>
    </location>
</feature>
<keyword evidence="8" id="KW-1185">Reference proteome</keyword>
<proteinExistence type="predicted"/>
<dbReference type="Gene3D" id="6.10.250.3150">
    <property type="match status" value="1"/>
</dbReference>
<organism evidence="7 8">
    <name type="scientific">Diplocloster agilis</name>
    <dbReference type="NCBI Taxonomy" id="2850323"/>
    <lineage>
        <taxon>Bacteria</taxon>
        <taxon>Bacillati</taxon>
        <taxon>Bacillota</taxon>
        <taxon>Clostridia</taxon>
        <taxon>Lachnospirales</taxon>
        <taxon>Lachnospiraceae</taxon>
        <taxon>Diplocloster</taxon>
    </lineage>
</organism>
<dbReference type="AlphaFoldDB" id="A0A949K489"/>
<feature type="coiled-coil region" evidence="2">
    <location>
        <begin position="164"/>
        <end position="265"/>
    </location>
</feature>
<feature type="domain" description="Peptidoglycan hydrolase PcsB coiled-coil" evidence="6">
    <location>
        <begin position="107"/>
        <end position="177"/>
    </location>
</feature>
<sequence>MKKWKRAATLLLVFVLFIISSLTAYATSSTSDKIEQTEKEKKDTESDLQDTKDQIDDLKNQKGGLEADLNNLNSELSKVNNRIEELSGQITDKEEEIRITREELEAAKQTEEEQYEAMKKRIQYMYEHRNTSMLEILVEADGVADLLNRADYYTQMAAYDRAMLEKFQQTKADIAQKEADLTQEQADLESLKEEADQQQKKIKTLVDSTSNKISQYKGMITEAEQKAEAYEQQIREQEGTLDELRQKYEQELEIARRAREQDKNNPNNDYVIDPGSDLAALAAIIECEAGGESYEGKIGVANVVLNRVRSSSYPNTVMAVITQPRQFTPVSSGRFYMVLERGAAGSCIQAAQDAMNGTNTVGDALYFRTVIPGIDGQIIGNHIFY</sequence>
<evidence type="ECO:0000259" key="5">
    <source>
        <dbReference type="Pfam" id="PF07486"/>
    </source>
</evidence>
<feature type="compositionally biased region" description="Basic and acidic residues" evidence="3">
    <location>
        <begin position="32"/>
        <end position="54"/>
    </location>
</feature>